<feature type="binding site" evidence="10">
    <location>
        <position position="357"/>
    </location>
    <ligand>
        <name>5-phospho-alpha-D-ribose 1-diphosphate</name>
        <dbReference type="ChEBI" id="CHEBI:58017"/>
        <note>ligand shared between dimeric partners</note>
    </ligand>
</feature>
<dbReference type="InterPro" id="IPR004467">
    <property type="entry name" value="Or_phspho_trans_dom"/>
</dbReference>
<organism evidence="13 14">
    <name type="scientific">Winmispira thermophila (strain ATCC 700085 / DSM 6578 / Z-1203)</name>
    <name type="common">Spirochaeta thermophila</name>
    <dbReference type="NCBI Taxonomy" id="869211"/>
    <lineage>
        <taxon>Bacteria</taxon>
        <taxon>Pseudomonadati</taxon>
        <taxon>Spirochaetota</taxon>
        <taxon>Spirochaetia</taxon>
        <taxon>Winmispirales</taxon>
        <taxon>Winmispiraceae</taxon>
        <taxon>Winmispira</taxon>
    </lineage>
</organism>
<name>G0GBS9_WINT7</name>
<evidence type="ECO:0000313" key="13">
    <source>
        <dbReference type="EMBL" id="AEJ61157.1"/>
    </source>
</evidence>
<dbReference type="PANTHER" id="PTHR43375">
    <property type="entry name" value="OROTIDINE 5'-PHOSPHATE DECARBOXYLASE"/>
    <property type="match status" value="1"/>
</dbReference>
<keyword evidence="5 10" id="KW-0808">Transferase</keyword>
<dbReference type="Pfam" id="PF00156">
    <property type="entry name" value="Pribosyltran"/>
    <property type="match status" value="1"/>
</dbReference>
<dbReference type="Gene3D" id="3.20.20.70">
    <property type="entry name" value="Aldolase class I"/>
    <property type="match status" value="1"/>
</dbReference>
<dbReference type="InterPro" id="IPR000836">
    <property type="entry name" value="PRTase_dom"/>
</dbReference>
<keyword evidence="8 11" id="KW-0456">Lyase</keyword>
<dbReference type="NCBIfam" id="TIGR02127">
    <property type="entry name" value="pyrF_sub2"/>
    <property type="match status" value="1"/>
</dbReference>
<evidence type="ECO:0000313" key="14">
    <source>
        <dbReference type="Proteomes" id="UP000007254"/>
    </source>
</evidence>
<dbReference type="InterPro" id="IPR013785">
    <property type="entry name" value="Aldolase_TIM"/>
</dbReference>
<dbReference type="InterPro" id="IPR018089">
    <property type="entry name" value="OMPdecase_AS"/>
</dbReference>
<comment type="function">
    <text evidence="10">Catalyzes the transfer of a ribosyl phosphate group from 5-phosphoribose 1-diphosphate to orotate, leading to the formation of orotidine monophosphate (OMP).</text>
</comment>
<dbReference type="AlphaFoldDB" id="G0GBS9"/>
<dbReference type="GO" id="GO:0000287">
    <property type="term" value="F:magnesium ion binding"/>
    <property type="evidence" value="ECO:0007669"/>
    <property type="project" value="UniProtKB-UniRule"/>
</dbReference>
<comment type="cofactor">
    <cofactor evidence="10">
        <name>Mg(2+)</name>
        <dbReference type="ChEBI" id="CHEBI:18420"/>
    </cofactor>
</comment>
<dbReference type="InterPro" id="IPR029057">
    <property type="entry name" value="PRTase-like"/>
</dbReference>
<evidence type="ECO:0000256" key="3">
    <source>
        <dbReference type="ARBA" id="ARBA00008847"/>
    </source>
</evidence>
<evidence type="ECO:0000256" key="10">
    <source>
        <dbReference type="HAMAP-Rule" id="MF_01208"/>
    </source>
</evidence>
<evidence type="ECO:0000259" key="12">
    <source>
        <dbReference type="SMART" id="SM00934"/>
    </source>
</evidence>
<dbReference type="EC" id="2.4.2.10" evidence="10"/>
<dbReference type="Proteomes" id="UP000007254">
    <property type="component" value="Chromosome"/>
</dbReference>
<comment type="pathway">
    <text evidence="1 11">Pyrimidine metabolism; UMP biosynthesis via de novo pathway; UMP from orotate: step 2/2.</text>
</comment>
<dbReference type="Pfam" id="PF00215">
    <property type="entry name" value="OMPdecase"/>
    <property type="match status" value="1"/>
</dbReference>
<dbReference type="HOGENOM" id="CLU_027768_0_0_12"/>
<keyword evidence="6 11" id="KW-0210">Decarboxylase</keyword>
<dbReference type="STRING" id="869211.Spith_0883"/>
<evidence type="ECO:0000256" key="8">
    <source>
        <dbReference type="ARBA" id="ARBA00023239"/>
    </source>
</evidence>
<comment type="catalytic activity">
    <reaction evidence="9 11">
        <text>orotidine 5'-phosphate + H(+) = UMP + CO2</text>
        <dbReference type="Rhea" id="RHEA:11596"/>
        <dbReference type="ChEBI" id="CHEBI:15378"/>
        <dbReference type="ChEBI" id="CHEBI:16526"/>
        <dbReference type="ChEBI" id="CHEBI:57538"/>
        <dbReference type="ChEBI" id="CHEBI:57865"/>
        <dbReference type="EC" id="4.1.1.23"/>
    </reaction>
</comment>
<dbReference type="OrthoDB" id="9808470at2"/>
<evidence type="ECO:0000256" key="4">
    <source>
        <dbReference type="ARBA" id="ARBA00022676"/>
    </source>
</evidence>
<dbReference type="SMART" id="SM00934">
    <property type="entry name" value="OMPdecase"/>
    <property type="match status" value="1"/>
</dbReference>
<proteinExistence type="inferred from homology"/>
<keyword evidence="7 11" id="KW-0665">Pyrimidine biosynthesis</keyword>
<dbReference type="EC" id="4.1.1.23" evidence="11"/>
<dbReference type="HAMAP" id="MF_01215">
    <property type="entry name" value="OMPdecase_type2"/>
    <property type="match status" value="1"/>
</dbReference>
<dbReference type="UniPathway" id="UPA00070">
    <property type="reaction ID" value="UER00119"/>
</dbReference>
<feature type="binding site" description="in other chain" evidence="10">
    <location>
        <position position="291"/>
    </location>
    <ligand>
        <name>5-phospho-alpha-D-ribose 1-diphosphate</name>
        <dbReference type="ChEBI" id="CHEBI:58017"/>
        <note>ligand shared between dimeric partners</note>
    </ligand>
</feature>
<dbReference type="SUPFAM" id="SSF53271">
    <property type="entry name" value="PRTase-like"/>
    <property type="match status" value="1"/>
</dbReference>
<dbReference type="NCBIfam" id="TIGR00336">
    <property type="entry name" value="pyrE"/>
    <property type="match status" value="1"/>
</dbReference>
<dbReference type="EMBL" id="CP002903">
    <property type="protein sequence ID" value="AEJ61157.1"/>
    <property type="molecule type" value="Genomic_DNA"/>
</dbReference>
<feature type="binding site" evidence="10">
    <location>
        <position position="387"/>
    </location>
    <ligand>
        <name>orotate</name>
        <dbReference type="ChEBI" id="CHEBI:30839"/>
    </ligand>
</feature>
<dbReference type="Gene3D" id="3.40.50.2020">
    <property type="match status" value="1"/>
</dbReference>
<reference evidence="13 14" key="1">
    <citation type="submission" date="2011-06" db="EMBL/GenBank/DDBJ databases">
        <title>The complete genome of Spirochaeta thermophila DSM 6578.</title>
        <authorList>
            <consortium name="US DOE Joint Genome Institute (JGI-PGF)"/>
            <person name="Lucas S."/>
            <person name="Lapidus A."/>
            <person name="Bruce D."/>
            <person name="Goodwin L."/>
            <person name="Pitluck S."/>
            <person name="Peters L."/>
            <person name="Kyrpides N."/>
            <person name="Mavromatis K."/>
            <person name="Ivanova N."/>
            <person name="Mikailova N."/>
            <person name="Pagani I."/>
            <person name="Chertkov O."/>
            <person name="Detter J.C."/>
            <person name="Tapia R."/>
            <person name="Han C."/>
            <person name="Land M."/>
            <person name="Hauser L."/>
            <person name="Markowitz V."/>
            <person name="Cheng J.-F."/>
            <person name="Hugenholtz P."/>
            <person name="Woyke T."/>
            <person name="Wu D."/>
            <person name="Spring S."/>
            <person name="Merkhoffer B."/>
            <person name="Schneider S."/>
            <person name="Klenk H.-P."/>
            <person name="Eisen J.A."/>
        </authorList>
    </citation>
    <scope>NUCLEOTIDE SEQUENCE [LARGE SCALE GENOMIC DNA]</scope>
    <source>
        <strain evidence="14">ATCC 700085 / DSM 6578 / Z-1203</strain>
    </source>
</reference>
<evidence type="ECO:0000256" key="11">
    <source>
        <dbReference type="HAMAP-Rule" id="MF_01215"/>
    </source>
</evidence>
<sequence length="464" mass="50341">MGFFEALSDRARQKRSLLCVGLDPRLPEGTQDPYEALMRENLRIVEATAPYAVAYKPNSAFYEAWGTEGMRALKDTVELVHQRTDALVVLDVKRGDIGATAEAYARAAFEWLGVDAVTLSPYMGEDAARPFLAYEGKGVFVLCRTSNPSAGRFQELEVEGEPLFLRVADEAVRWDGEVGLVVAGNTPEALSLLRERFPDVWFLAPGVGAQGGSAGDAVWAGMDAEGLGVLVVVARGIARAEDPGEAAAQVVEEIRDAQAAGRGWTGEGLKERVLKGLVEAGCFKVGDFVLKSGKRSPFYIDLRRVPSFPELFPKVISAYASLARGLGFDRIAGIPTAGLPIAAGLALHLRKPLIYPRLDAKGYGTGNRVEGEWKPGERVLLVDDLITTGGSKIEAATVLRDAGLVVEDLVVLLERGVRGRKEMEEVGIRLHAYAHIREFLPVCRGMGLITEGEEERMRAFVEET</sequence>
<feature type="active site" description="Proton donor" evidence="11">
    <location>
        <position position="93"/>
    </location>
</feature>
<dbReference type="SUPFAM" id="SSF51366">
    <property type="entry name" value="Ribulose-phoshate binding barrel"/>
    <property type="match status" value="1"/>
</dbReference>
<dbReference type="KEGG" id="stq:Spith_0883"/>
<dbReference type="GO" id="GO:0044205">
    <property type="term" value="P:'de novo' UMP biosynthetic process"/>
    <property type="evidence" value="ECO:0007669"/>
    <property type="project" value="UniProtKB-UniRule"/>
</dbReference>
<evidence type="ECO:0000256" key="6">
    <source>
        <dbReference type="ARBA" id="ARBA00022793"/>
    </source>
</evidence>
<feature type="domain" description="Orotidine 5'-phosphate decarboxylase" evidence="12">
    <location>
        <begin position="17"/>
        <end position="250"/>
    </location>
</feature>
<feature type="binding site" evidence="10">
    <location>
        <position position="415"/>
    </location>
    <ligand>
        <name>orotate</name>
        <dbReference type="ChEBI" id="CHEBI:30839"/>
    </ligand>
</feature>
<keyword evidence="14" id="KW-1185">Reference proteome</keyword>
<comment type="pathway">
    <text evidence="2 10">Pyrimidine metabolism; UMP biosynthesis via de novo pathway; UMP from orotate: step 1/2.</text>
</comment>
<keyword evidence="4 10" id="KW-0328">Glycosyltransferase</keyword>
<dbReference type="CDD" id="cd06223">
    <property type="entry name" value="PRTases_typeI"/>
    <property type="match status" value="1"/>
</dbReference>
<comment type="similarity">
    <text evidence="10">Belongs to the purine/pyrimidine phosphoribosyltransferase family. PyrE subfamily.</text>
</comment>
<dbReference type="InterPro" id="IPR023031">
    <property type="entry name" value="OPRT"/>
</dbReference>
<dbReference type="InterPro" id="IPR001754">
    <property type="entry name" value="OMPdeCOase_dom"/>
</dbReference>
<dbReference type="PROSITE" id="PS00156">
    <property type="entry name" value="OMPDECASE"/>
    <property type="match status" value="1"/>
</dbReference>
<keyword evidence="10" id="KW-0460">Magnesium</keyword>
<evidence type="ECO:0000256" key="9">
    <source>
        <dbReference type="ARBA" id="ARBA00049157"/>
    </source>
</evidence>
<evidence type="ECO:0000256" key="1">
    <source>
        <dbReference type="ARBA" id="ARBA00004861"/>
    </source>
</evidence>
<feature type="binding site" evidence="10">
    <location>
        <position position="361"/>
    </location>
    <ligand>
        <name>5-phospho-alpha-D-ribose 1-diphosphate</name>
        <dbReference type="ChEBI" id="CHEBI:58017"/>
        <note>ligand shared between dimeric partners</note>
    </ligand>
</feature>
<comment type="subunit">
    <text evidence="10">Homodimer.</text>
</comment>
<dbReference type="GO" id="GO:0004590">
    <property type="term" value="F:orotidine-5'-phosphate decarboxylase activity"/>
    <property type="evidence" value="ECO:0007669"/>
    <property type="project" value="UniProtKB-UniRule"/>
</dbReference>
<feature type="binding site" description="in other chain" evidence="10">
    <location>
        <begin position="383"/>
        <end position="391"/>
    </location>
    <ligand>
        <name>5-phospho-alpha-D-ribose 1-diphosphate</name>
        <dbReference type="ChEBI" id="CHEBI:58017"/>
        <note>ligand shared between dimeric partners</note>
    </ligand>
</feature>
<protein>
    <recommendedName>
        <fullName evidence="10 11">Multifunctional fusion protein</fullName>
    </recommendedName>
    <domain>
        <recommendedName>
            <fullName evidence="11">Orotidine 5'-phosphate decarboxylase</fullName>
            <ecNumber evidence="11">4.1.1.23</ecNumber>
        </recommendedName>
        <alternativeName>
            <fullName evidence="11">OMP decarboxylase</fullName>
            <shortName evidence="11">OMPDCase</shortName>
            <shortName evidence="11">OMPdecase</shortName>
        </alternativeName>
    </domain>
    <domain>
        <recommendedName>
            <fullName evidence="10">Orotate phosphoribosyltransferase</fullName>
            <shortName evidence="10">OPRT</shortName>
            <shortName evidence="10">OPRTase</shortName>
            <ecNumber evidence="10">2.4.2.10</ecNumber>
        </recommendedName>
    </domain>
</protein>
<evidence type="ECO:0000256" key="2">
    <source>
        <dbReference type="ARBA" id="ARBA00004889"/>
    </source>
</evidence>
<comment type="caution">
    <text evidence="10">Lacks conserved residue(s) required for the propagation of feature annotation.</text>
</comment>
<comment type="catalytic activity">
    <reaction evidence="10">
        <text>orotidine 5'-phosphate + diphosphate = orotate + 5-phospho-alpha-D-ribose 1-diphosphate</text>
        <dbReference type="Rhea" id="RHEA:10380"/>
        <dbReference type="ChEBI" id="CHEBI:30839"/>
        <dbReference type="ChEBI" id="CHEBI:33019"/>
        <dbReference type="ChEBI" id="CHEBI:57538"/>
        <dbReference type="ChEBI" id="CHEBI:58017"/>
        <dbReference type="EC" id="2.4.2.10"/>
    </reaction>
</comment>
<evidence type="ECO:0000256" key="5">
    <source>
        <dbReference type="ARBA" id="ARBA00022679"/>
    </source>
</evidence>
<comment type="similarity">
    <text evidence="3 11">Belongs to the OMP decarboxylase family. Type 2 subfamily.</text>
</comment>
<dbReference type="RefSeq" id="WP_014624531.1">
    <property type="nucleotide sequence ID" value="NC_017583.1"/>
</dbReference>
<dbReference type="InterPro" id="IPR011995">
    <property type="entry name" value="OMPdecase_type-2"/>
</dbReference>
<dbReference type="HAMAP" id="MF_01208">
    <property type="entry name" value="PyrE"/>
    <property type="match status" value="1"/>
</dbReference>
<dbReference type="CDD" id="cd04725">
    <property type="entry name" value="OMP_decarboxylase_like"/>
    <property type="match status" value="1"/>
</dbReference>
<gene>
    <name evidence="11" type="primary">pyrF</name>
    <name evidence="10" type="synonym">pyrE</name>
    <name evidence="13" type="ordered locus">Spith_0883</name>
</gene>
<dbReference type="InterPro" id="IPR011060">
    <property type="entry name" value="RibuloseP-bd_barrel"/>
</dbReference>
<dbReference type="PANTHER" id="PTHR43375:SF1">
    <property type="entry name" value="OROTIDINE 5'-PHOSPHATE DECARBOXYLASE"/>
    <property type="match status" value="1"/>
</dbReference>
<accession>G0GBS9</accession>
<dbReference type="GO" id="GO:0006207">
    <property type="term" value="P:'de novo' pyrimidine nucleobase biosynthetic process"/>
    <property type="evidence" value="ECO:0007669"/>
    <property type="project" value="InterPro"/>
</dbReference>
<dbReference type="GO" id="GO:0004588">
    <property type="term" value="F:orotate phosphoribosyltransferase activity"/>
    <property type="evidence" value="ECO:0007669"/>
    <property type="project" value="UniProtKB-UniRule"/>
</dbReference>
<evidence type="ECO:0000256" key="7">
    <source>
        <dbReference type="ARBA" id="ARBA00022975"/>
    </source>
</evidence>